<proteinExistence type="predicted"/>
<evidence type="ECO:0000313" key="1">
    <source>
        <dbReference type="EMBL" id="TPG17188.1"/>
    </source>
</evidence>
<evidence type="ECO:0000313" key="2">
    <source>
        <dbReference type="Proteomes" id="UP000317722"/>
    </source>
</evidence>
<gene>
    <name evidence="1" type="ORF">EAH86_10525</name>
</gene>
<dbReference type="Proteomes" id="UP000317722">
    <property type="component" value="Unassembled WGS sequence"/>
</dbReference>
<sequence>MAPQRDARRYAFLVGTAEGAALRAAHEWAFGVLSATDRAAVVAAVQDHTMAGIRLTPDDIPALARLVVAAERRRSGQVLESLPTSLQVRVHATVVAAMTWDEAAYAAWEPPADGAEDEVPPRDRGWDSIDDHQVYRFTHHSQEVIGGSQAVFRRRGG</sequence>
<reference evidence="1 2" key="1">
    <citation type="journal article" date="2019" name="Environ. Microbiol.">
        <title>Species interactions and distinct microbial communities in high Arctic permafrost affected cryosols are associated with the CH4 and CO2 gas fluxes.</title>
        <authorList>
            <person name="Altshuler I."/>
            <person name="Hamel J."/>
            <person name="Turney S."/>
            <person name="Magnuson E."/>
            <person name="Levesque R."/>
            <person name="Greer C."/>
            <person name="Whyte L.G."/>
        </authorList>
    </citation>
    <scope>NUCLEOTIDE SEQUENCE [LARGE SCALE GENOMIC DNA]</scope>
    <source>
        <strain evidence="1 2">S9.3A</strain>
    </source>
</reference>
<dbReference type="EMBL" id="RCZM01000003">
    <property type="protein sequence ID" value="TPG17188.1"/>
    <property type="molecule type" value="Genomic_DNA"/>
</dbReference>
<keyword evidence="2" id="KW-1185">Reference proteome</keyword>
<protein>
    <submittedName>
        <fullName evidence="1">Uncharacterized protein</fullName>
    </submittedName>
</protein>
<dbReference type="RefSeq" id="WP_140740200.1">
    <property type="nucleotide sequence ID" value="NZ_RCZM01000003.1"/>
</dbReference>
<comment type="caution">
    <text evidence="1">The sequence shown here is derived from an EMBL/GenBank/DDBJ whole genome shotgun (WGS) entry which is preliminary data.</text>
</comment>
<name>A0A502CW97_9MICO</name>
<organism evidence="1 2">
    <name type="scientific">Pedococcus bigeumensis</name>
    <dbReference type="NCBI Taxonomy" id="433644"/>
    <lineage>
        <taxon>Bacteria</taxon>
        <taxon>Bacillati</taxon>
        <taxon>Actinomycetota</taxon>
        <taxon>Actinomycetes</taxon>
        <taxon>Micrococcales</taxon>
        <taxon>Intrasporangiaceae</taxon>
        <taxon>Pedococcus</taxon>
    </lineage>
</organism>
<dbReference type="AlphaFoldDB" id="A0A502CW97"/>
<accession>A0A502CW97</accession>